<evidence type="ECO:0000313" key="15">
    <source>
        <dbReference type="Proteomes" id="UP001274896"/>
    </source>
</evidence>
<feature type="region of interest" description="Disordered" evidence="12">
    <location>
        <begin position="247"/>
        <end position="274"/>
    </location>
</feature>
<dbReference type="CDD" id="cd12236">
    <property type="entry name" value="RRM_snRNP70"/>
    <property type="match status" value="1"/>
</dbReference>
<proteinExistence type="predicted"/>
<dbReference type="InterPro" id="IPR034143">
    <property type="entry name" value="snRNP70_RRM"/>
</dbReference>
<evidence type="ECO:0000256" key="4">
    <source>
        <dbReference type="ARBA" id="ARBA00022664"/>
    </source>
</evidence>
<dbReference type="Pfam" id="PF00076">
    <property type="entry name" value="RRM_1"/>
    <property type="match status" value="1"/>
</dbReference>
<feature type="compositionally biased region" description="Basic and acidic residues" evidence="12">
    <location>
        <begin position="484"/>
        <end position="515"/>
    </location>
</feature>
<dbReference type="Pfam" id="PF05648">
    <property type="entry name" value="PEX11"/>
    <property type="match status" value="1"/>
</dbReference>
<evidence type="ECO:0000256" key="8">
    <source>
        <dbReference type="ARBA" id="ARBA00023242"/>
    </source>
</evidence>
<evidence type="ECO:0000256" key="3">
    <source>
        <dbReference type="ARBA" id="ARBA00016996"/>
    </source>
</evidence>
<dbReference type="InterPro" id="IPR012677">
    <property type="entry name" value="Nucleotide-bd_a/b_plait_sf"/>
</dbReference>
<keyword evidence="6" id="KW-0472">Membrane</keyword>
<protein>
    <recommendedName>
        <fullName evidence="3">U1 small nuclear ribonucleoprotein 70 kDa</fullName>
    </recommendedName>
</protein>
<evidence type="ECO:0000256" key="5">
    <source>
        <dbReference type="ARBA" id="ARBA00022884"/>
    </source>
</evidence>
<feature type="compositionally biased region" description="Basic residues" evidence="12">
    <location>
        <begin position="456"/>
        <end position="470"/>
    </location>
</feature>
<evidence type="ECO:0000256" key="12">
    <source>
        <dbReference type="SAM" id="MobiDB-lite"/>
    </source>
</evidence>
<evidence type="ECO:0000259" key="13">
    <source>
        <dbReference type="PROSITE" id="PS50102"/>
    </source>
</evidence>
<dbReference type="InterPro" id="IPR008733">
    <property type="entry name" value="PEX11"/>
</dbReference>
<evidence type="ECO:0000256" key="2">
    <source>
        <dbReference type="ARBA" id="ARBA00004642"/>
    </source>
</evidence>
<dbReference type="InterPro" id="IPR035979">
    <property type="entry name" value="RBD_domain_sf"/>
</dbReference>
<dbReference type="FunFam" id="3.30.70.330:FF:000153">
    <property type="entry name" value="U1 small nuclear ribonucleoprotein 70 kDa"/>
    <property type="match status" value="1"/>
</dbReference>
<evidence type="ECO:0000256" key="6">
    <source>
        <dbReference type="ARBA" id="ARBA00023136"/>
    </source>
</evidence>
<keyword evidence="7" id="KW-0576">Peroxisome</keyword>
<dbReference type="GO" id="GO:0071011">
    <property type="term" value="C:precatalytic spliceosome"/>
    <property type="evidence" value="ECO:0007669"/>
    <property type="project" value="TreeGrafter"/>
</dbReference>
<feature type="compositionally biased region" description="Basic and acidic residues" evidence="12">
    <location>
        <begin position="258"/>
        <end position="274"/>
    </location>
</feature>
<gene>
    <name evidence="14" type="ORF">QTP70_019704</name>
</gene>
<sequence>METFIKVTNQSQGRDRIFRATQYACAWAKYLLRNDAKRKVVVQKLKSLESNMSAGRKLFRLGNTVSSIDAAKRTLYLPDPVLRVFLTVANLNRALYFICDNVLWAQSIQLIQDLDKDRWSLNASRYYFYSLVMNLVQDAYLIGQLMIRKSRDRQYRQKVDRHLGENQDAATVIIPQLDALVFLLIESLRSHPALVLDVLKNFLPPNLLALFAPRDPIPFLPQLEKLPHEKHHNQPYSGIAPFIKHFEDPRDAPPPTRAETREERLERKRREKMERRQAVVETELKLCKCIQMPGDPHNDPNAQGDAFKTLFVARINYDTTESKLRREFEVYGPIKRIYIVYNKRTGKPRGYAFIEYEHERDMHSAYKHADGKKIDGRRVLVDVERGRTVKGWHPRRLGGGLGGTRRGGADVNIKHSGRDDTSRYDDRPIGSDRDRERGDRHERSRDREREKERGERRRSRSRERRRRTRSRERERASVAVPEETGGRRRERERDRERGEADAKPRERSRERDRDRERKRRSRSRERRRDRERGKGAEGGEEGAGSLTDGMMGEGERGMDESAMGEQGRGEEGGPEGEERGRDRDRERDRDRDRKRSHRDKDRDRDRERRRDRDRDRDREHKRDRGDRERREDRHGSLLPPMGENEGLGNGEEGDGSLPPQMEEGSQDGMNATMMDQDSMQSGDGYASNENGYKMMEAQGDEY</sequence>
<dbReference type="SMART" id="SM00360">
    <property type="entry name" value="RRM"/>
    <property type="match status" value="1"/>
</dbReference>
<evidence type="ECO:0000256" key="7">
    <source>
        <dbReference type="ARBA" id="ARBA00023140"/>
    </source>
</evidence>
<feature type="compositionally biased region" description="Basic and acidic residues" evidence="12">
    <location>
        <begin position="412"/>
        <end position="455"/>
    </location>
</feature>
<evidence type="ECO:0000256" key="11">
    <source>
        <dbReference type="PROSITE-ProRule" id="PRU00176"/>
    </source>
</evidence>
<dbReference type="GO" id="GO:0030619">
    <property type="term" value="F:U1 snRNA binding"/>
    <property type="evidence" value="ECO:0007669"/>
    <property type="project" value="InterPro"/>
</dbReference>
<feature type="domain" description="RRM" evidence="13">
    <location>
        <begin position="308"/>
        <end position="386"/>
    </location>
</feature>
<organism evidence="14 15">
    <name type="scientific">Hemibagrus guttatus</name>
    <dbReference type="NCBI Taxonomy" id="175788"/>
    <lineage>
        <taxon>Eukaryota</taxon>
        <taxon>Metazoa</taxon>
        <taxon>Chordata</taxon>
        <taxon>Craniata</taxon>
        <taxon>Vertebrata</taxon>
        <taxon>Euteleostomi</taxon>
        <taxon>Actinopterygii</taxon>
        <taxon>Neopterygii</taxon>
        <taxon>Teleostei</taxon>
        <taxon>Ostariophysi</taxon>
        <taxon>Siluriformes</taxon>
        <taxon>Bagridae</taxon>
        <taxon>Hemibagrus</taxon>
    </lineage>
</organism>
<feature type="compositionally biased region" description="Basic and acidic residues" evidence="12">
    <location>
        <begin position="526"/>
        <end position="537"/>
    </location>
</feature>
<keyword evidence="9" id="KW-0687">Ribonucleoprotein</keyword>
<dbReference type="EMBL" id="JAUCMX010000016">
    <property type="protein sequence ID" value="KAK3520235.1"/>
    <property type="molecule type" value="Genomic_DNA"/>
</dbReference>
<reference evidence="14" key="1">
    <citation type="submission" date="2023-06" db="EMBL/GenBank/DDBJ databases">
        <title>Male Hemibagrus guttatus genome.</title>
        <authorList>
            <person name="Bian C."/>
        </authorList>
    </citation>
    <scope>NUCLEOTIDE SEQUENCE</scope>
    <source>
        <strain evidence="14">Male_cb2023</strain>
        <tissue evidence="14">Muscle</tissue>
    </source>
</reference>
<accession>A0AAE0UW63</accession>
<feature type="region of interest" description="Disordered" evidence="12">
    <location>
        <begin position="391"/>
        <end position="690"/>
    </location>
</feature>
<dbReference type="PANTHER" id="PTHR13952:SF5">
    <property type="entry name" value="U1 SMALL NUCLEAR RIBONUCLEOPROTEIN 70 KDA"/>
    <property type="match status" value="1"/>
</dbReference>
<dbReference type="GO" id="GO:0071004">
    <property type="term" value="C:U2-type prespliceosome"/>
    <property type="evidence" value="ECO:0007669"/>
    <property type="project" value="TreeGrafter"/>
</dbReference>
<dbReference type="GO" id="GO:0005778">
    <property type="term" value="C:peroxisomal membrane"/>
    <property type="evidence" value="ECO:0007669"/>
    <property type="project" value="UniProtKB-SubCell"/>
</dbReference>
<evidence type="ECO:0000256" key="9">
    <source>
        <dbReference type="ARBA" id="ARBA00023274"/>
    </source>
</evidence>
<feature type="compositionally biased region" description="Gly residues" evidence="12">
    <location>
        <begin position="397"/>
        <end position="406"/>
    </location>
</feature>
<dbReference type="AlphaFoldDB" id="A0AAE0UW63"/>
<comment type="caution">
    <text evidence="14">The sequence shown here is derived from an EMBL/GenBank/DDBJ whole genome shotgun (WGS) entry which is preliminary data.</text>
</comment>
<keyword evidence="8" id="KW-0539">Nucleus</keyword>
<dbReference type="GO" id="GO:0000398">
    <property type="term" value="P:mRNA splicing, via spliceosome"/>
    <property type="evidence" value="ECO:0007669"/>
    <property type="project" value="TreeGrafter"/>
</dbReference>
<name>A0AAE0UW63_9TELE</name>
<dbReference type="InterPro" id="IPR000504">
    <property type="entry name" value="RRM_dom"/>
</dbReference>
<dbReference type="GO" id="GO:0005685">
    <property type="term" value="C:U1 snRNP"/>
    <property type="evidence" value="ECO:0007669"/>
    <property type="project" value="TreeGrafter"/>
</dbReference>
<dbReference type="SUPFAM" id="SSF54928">
    <property type="entry name" value="RNA-binding domain, RBD"/>
    <property type="match status" value="1"/>
</dbReference>
<keyword evidence="5 11" id="KW-0694">RNA-binding</keyword>
<keyword evidence="15" id="KW-1185">Reference proteome</keyword>
<feature type="compositionally biased region" description="Polar residues" evidence="12">
    <location>
        <begin position="667"/>
        <end position="681"/>
    </location>
</feature>
<dbReference type="InterPro" id="IPR051183">
    <property type="entry name" value="U1_U11-U12_snRNP_70-35kDa"/>
</dbReference>
<evidence type="ECO:0000313" key="14">
    <source>
        <dbReference type="EMBL" id="KAK3520235.1"/>
    </source>
</evidence>
<keyword evidence="4" id="KW-0507">mRNA processing</keyword>
<comment type="subcellular location">
    <subcellularLocation>
        <location evidence="1">Nucleus speckle</location>
    </subcellularLocation>
    <subcellularLocation>
        <location evidence="2">Nucleus</location>
        <location evidence="2">Nucleoplasm</location>
    </subcellularLocation>
    <subcellularLocation>
        <location evidence="10">Peroxisome membrane</location>
    </subcellularLocation>
</comment>
<evidence type="ECO:0000256" key="10">
    <source>
        <dbReference type="ARBA" id="ARBA00046271"/>
    </source>
</evidence>
<feature type="compositionally biased region" description="Basic residues" evidence="12">
    <location>
        <begin position="516"/>
        <end position="525"/>
    </location>
</feature>
<dbReference type="GO" id="GO:0016607">
    <property type="term" value="C:nuclear speck"/>
    <property type="evidence" value="ECO:0007669"/>
    <property type="project" value="UniProtKB-SubCell"/>
</dbReference>
<evidence type="ECO:0000256" key="1">
    <source>
        <dbReference type="ARBA" id="ARBA00004324"/>
    </source>
</evidence>
<dbReference type="Proteomes" id="UP001274896">
    <property type="component" value="Unassembled WGS sequence"/>
</dbReference>
<dbReference type="PANTHER" id="PTHR13952">
    <property type="entry name" value="U1 SMALL NUCLEAR RIBONUCLEOPROTEIN 70 KD"/>
    <property type="match status" value="1"/>
</dbReference>
<dbReference type="GO" id="GO:0016559">
    <property type="term" value="P:peroxisome fission"/>
    <property type="evidence" value="ECO:0007669"/>
    <property type="project" value="InterPro"/>
</dbReference>
<feature type="compositionally biased region" description="Basic and acidic residues" evidence="12">
    <location>
        <begin position="567"/>
        <end position="635"/>
    </location>
</feature>
<dbReference type="GO" id="GO:0003729">
    <property type="term" value="F:mRNA binding"/>
    <property type="evidence" value="ECO:0007669"/>
    <property type="project" value="TreeGrafter"/>
</dbReference>
<dbReference type="Gene3D" id="3.30.70.330">
    <property type="match status" value="1"/>
</dbReference>
<dbReference type="PROSITE" id="PS50102">
    <property type="entry name" value="RRM"/>
    <property type="match status" value="1"/>
</dbReference>